<evidence type="ECO:0000256" key="2">
    <source>
        <dbReference type="ARBA" id="ARBA00023015"/>
    </source>
</evidence>
<evidence type="ECO:0000256" key="3">
    <source>
        <dbReference type="ARBA" id="ARBA00023082"/>
    </source>
</evidence>
<dbReference type="SUPFAM" id="SSF88946">
    <property type="entry name" value="Sigma2 domain of RNA polymerase sigma factors"/>
    <property type="match status" value="1"/>
</dbReference>
<reference evidence="6 7" key="1">
    <citation type="submission" date="2021-03" db="EMBL/GenBank/DDBJ databases">
        <title>Assistant Professor.</title>
        <authorList>
            <person name="Huq M.A."/>
        </authorList>
    </citation>
    <scope>NUCLEOTIDE SEQUENCE [LARGE SCALE GENOMIC DNA]</scope>
    <source>
        <strain evidence="6 7">MAH-29</strain>
    </source>
</reference>
<dbReference type="Proteomes" id="UP000677244">
    <property type="component" value="Unassembled WGS sequence"/>
</dbReference>
<dbReference type="InterPro" id="IPR013325">
    <property type="entry name" value="RNA_pol_sigma_r2"/>
</dbReference>
<organism evidence="6 7">
    <name type="scientific">Niastella soli</name>
    <dbReference type="NCBI Taxonomy" id="2821487"/>
    <lineage>
        <taxon>Bacteria</taxon>
        <taxon>Pseudomonadati</taxon>
        <taxon>Bacteroidota</taxon>
        <taxon>Chitinophagia</taxon>
        <taxon>Chitinophagales</taxon>
        <taxon>Chitinophagaceae</taxon>
        <taxon>Niastella</taxon>
    </lineage>
</organism>
<accession>A0ABS3YZ02</accession>
<dbReference type="InterPro" id="IPR036388">
    <property type="entry name" value="WH-like_DNA-bd_sf"/>
</dbReference>
<evidence type="ECO:0000256" key="4">
    <source>
        <dbReference type="ARBA" id="ARBA00023163"/>
    </source>
</evidence>
<sequence>MPMTLSARNHDVITDFKRGHYFVVKELYEEHYPALLDFASQLIINKEEAHHIVQETFIKLFGMRDRFHQLPDIKAFLYITVRNICLAYIRADKKNGPGSDAAWYNQALIAIDRFDESLVRSAVLRKMQEQVMDLPAQEQIVFRLLFYDRLTIQQAAEESGLTTVMVAQRRISGIRLLREKLITSDLFSIPLFIYFIAVGCGSDSL</sequence>
<dbReference type="InterPro" id="IPR007627">
    <property type="entry name" value="RNA_pol_sigma70_r2"/>
</dbReference>
<dbReference type="Pfam" id="PF04542">
    <property type="entry name" value="Sigma70_r2"/>
    <property type="match status" value="1"/>
</dbReference>
<comment type="caution">
    <text evidence="6">The sequence shown here is derived from an EMBL/GenBank/DDBJ whole genome shotgun (WGS) entry which is preliminary data.</text>
</comment>
<keyword evidence="3" id="KW-0731">Sigma factor</keyword>
<evidence type="ECO:0000256" key="1">
    <source>
        <dbReference type="ARBA" id="ARBA00010641"/>
    </source>
</evidence>
<dbReference type="EMBL" id="JAGHKO010000005">
    <property type="protein sequence ID" value="MBO9203159.1"/>
    <property type="molecule type" value="Genomic_DNA"/>
</dbReference>
<dbReference type="NCBIfam" id="TIGR02937">
    <property type="entry name" value="sigma70-ECF"/>
    <property type="match status" value="1"/>
</dbReference>
<evidence type="ECO:0000313" key="6">
    <source>
        <dbReference type="EMBL" id="MBO9203159.1"/>
    </source>
</evidence>
<dbReference type="InterPro" id="IPR013324">
    <property type="entry name" value="RNA_pol_sigma_r3/r4-like"/>
</dbReference>
<feature type="domain" description="RNA polymerase sigma-70 region 2" evidence="5">
    <location>
        <begin position="27"/>
        <end position="93"/>
    </location>
</feature>
<keyword evidence="7" id="KW-1185">Reference proteome</keyword>
<dbReference type="SUPFAM" id="SSF88659">
    <property type="entry name" value="Sigma3 and sigma4 domains of RNA polymerase sigma factors"/>
    <property type="match status" value="1"/>
</dbReference>
<keyword evidence="4" id="KW-0804">Transcription</keyword>
<dbReference type="RefSeq" id="WP_209141210.1">
    <property type="nucleotide sequence ID" value="NZ_JAGHKO010000005.1"/>
</dbReference>
<dbReference type="InterPro" id="IPR014284">
    <property type="entry name" value="RNA_pol_sigma-70_dom"/>
</dbReference>
<dbReference type="Gene3D" id="1.10.1740.10">
    <property type="match status" value="1"/>
</dbReference>
<dbReference type="PANTHER" id="PTHR43133">
    <property type="entry name" value="RNA POLYMERASE ECF-TYPE SIGMA FACTO"/>
    <property type="match status" value="1"/>
</dbReference>
<comment type="similarity">
    <text evidence="1">Belongs to the sigma-70 factor family. ECF subfamily.</text>
</comment>
<proteinExistence type="inferred from homology"/>
<gene>
    <name evidence="6" type="ORF">J7I42_22910</name>
</gene>
<evidence type="ECO:0000313" key="7">
    <source>
        <dbReference type="Proteomes" id="UP000677244"/>
    </source>
</evidence>
<dbReference type="PANTHER" id="PTHR43133:SF46">
    <property type="entry name" value="RNA POLYMERASE SIGMA-70 FACTOR ECF SUBFAMILY"/>
    <property type="match status" value="1"/>
</dbReference>
<dbReference type="InterPro" id="IPR039425">
    <property type="entry name" value="RNA_pol_sigma-70-like"/>
</dbReference>
<name>A0ABS3YZ02_9BACT</name>
<protein>
    <submittedName>
        <fullName evidence="6">Sigma-70 family RNA polymerase sigma factor</fullName>
    </submittedName>
</protein>
<evidence type="ECO:0000259" key="5">
    <source>
        <dbReference type="Pfam" id="PF04542"/>
    </source>
</evidence>
<dbReference type="Gene3D" id="1.10.10.10">
    <property type="entry name" value="Winged helix-like DNA-binding domain superfamily/Winged helix DNA-binding domain"/>
    <property type="match status" value="1"/>
</dbReference>
<keyword evidence="2" id="KW-0805">Transcription regulation</keyword>